<evidence type="ECO:0000256" key="3">
    <source>
        <dbReference type="ARBA" id="ARBA00022729"/>
    </source>
</evidence>
<evidence type="ECO:0000256" key="4">
    <source>
        <dbReference type="RuleBase" id="RU003744"/>
    </source>
</evidence>
<evidence type="ECO:0000313" key="7">
    <source>
        <dbReference type="Proteomes" id="UP000273143"/>
    </source>
</evidence>
<dbReference type="GO" id="GO:0006865">
    <property type="term" value="P:amino acid transport"/>
    <property type="evidence" value="ECO:0007669"/>
    <property type="project" value="TreeGrafter"/>
</dbReference>
<evidence type="ECO:0000259" key="5">
    <source>
        <dbReference type="SMART" id="SM00062"/>
    </source>
</evidence>
<dbReference type="PANTHER" id="PTHR30085:SF6">
    <property type="entry name" value="ABC TRANSPORTER GLUTAMINE-BINDING PROTEIN GLNH"/>
    <property type="match status" value="1"/>
</dbReference>
<dbReference type="SMART" id="SM00062">
    <property type="entry name" value="PBPb"/>
    <property type="match status" value="1"/>
</dbReference>
<dbReference type="Gene3D" id="3.40.190.10">
    <property type="entry name" value="Periplasmic binding protein-like II"/>
    <property type="match status" value="2"/>
</dbReference>
<keyword evidence="7" id="KW-1185">Reference proteome</keyword>
<comment type="similarity">
    <text evidence="1 4">Belongs to the bacterial solute-binding protein 3 family.</text>
</comment>
<evidence type="ECO:0000256" key="2">
    <source>
        <dbReference type="ARBA" id="ARBA00022448"/>
    </source>
</evidence>
<dbReference type="SUPFAM" id="SSF53850">
    <property type="entry name" value="Periplasmic binding protein-like II"/>
    <property type="match status" value="1"/>
</dbReference>
<dbReference type="PROSITE" id="PS51257">
    <property type="entry name" value="PROKAR_LIPOPROTEIN"/>
    <property type="match status" value="1"/>
</dbReference>
<dbReference type="GO" id="GO:0030288">
    <property type="term" value="C:outer membrane-bounded periplasmic space"/>
    <property type="evidence" value="ECO:0007669"/>
    <property type="project" value="TreeGrafter"/>
</dbReference>
<organism evidence="6 7">
    <name type="scientific">Entomomonas moraniae</name>
    <dbReference type="NCBI Taxonomy" id="2213226"/>
    <lineage>
        <taxon>Bacteria</taxon>
        <taxon>Pseudomonadati</taxon>
        <taxon>Pseudomonadota</taxon>
        <taxon>Gammaproteobacteria</taxon>
        <taxon>Pseudomonadales</taxon>
        <taxon>Pseudomonadaceae</taxon>
        <taxon>Entomomonas</taxon>
    </lineage>
</organism>
<gene>
    <name evidence="6" type="ORF">DM558_02385</name>
</gene>
<sequence>MKLFNKKTGLLVTGILCFALSGCGNNDKPEVEQKQAPSASSLQAIKDRGELRVAVFSDKPPFGYIDKSGKSQGYDIELAKRLAKDLLGDENRAKFVLTEAQNRINVLNANKVDITLANFTVTPERASQVIFAKPYMKTAIGVVSPKGAPITDVSQLEGKVLIVNKGTTAETYFAKNYPNVTLQKYDHNSEAFAALKDGRGVGLAHDNTLLYAWTKNNPDFDVALHQVGGADVIAPAVKQGNQELATWLDDEITKLQNEEFFHKAYDKTVKPFYGDNIDPNNVVIDASNLTNLQDIPASSEEESNK</sequence>
<dbReference type="PANTHER" id="PTHR30085">
    <property type="entry name" value="AMINO ACID ABC TRANSPORTER PERMEASE"/>
    <property type="match status" value="1"/>
</dbReference>
<dbReference type="InterPro" id="IPR018313">
    <property type="entry name" value="SBP_3_CS"/>
</dbReference>
<dbReference type="Proteomes" id="UP000273143">
    <property type="component" value="Chromosome"/>
</dbReference>
<dbReference type="PROSITE" id="PS01039">
    <property type="entry name" value="SBP_BACTERIAL_3"/>
    <property type="match status" value="1"/>
</dbReference>
<dbReference type="InterPro" id="IPR051455">
    <property type="entry name" value="Bact_solute-bind_prot3"/>
</dbReference>
<dbReference type="CDD" id="cd13694">
    <property type="entry name" value="PBP2_Cysteine"/>
    <property type="match status" value="1"/>
</dbReference>
<reference evidence="7" key="1">
    <citation type="submission" date="2018-06" db="EMBL/GenBank/DDBJ databases">
        <title>Complete genome of Pseudomonas insecticola strain QZS01.</title>
        <authorList>
            <person name="Wang J."/>
            <person name="Su Q."/>
        </authorList>
    </citation>
    <scope>NUCLEOTIDE SEQUENCE [LARGE SCALE GENOMIC DNA]</scope>
    <source>
        <strain evidence="7">QZS01</strain>
    </source>
</reference>
<accession>A0A3S9XBC8</accession>
<protein>
    <submittedName>
        <fullName evidence="6">ABC transporter substrate-binding protein</fullName>
    </submittedName>
</protein>
<proteinExistence type="inferred from homology"/>
<keyword evidence="3" id="KW-0732">Signal</keyword>
<dbReference type="RefSeq" id="WP_127161881.1">
    <property type="nucleotide sequence ID" value="NZ_CP029822.1"/>
</dbReference>
<name>A0A3S9XBC8_9GAMM</name>
<dbReference type="AlphaFoldDB" id="A0A3S9XBC8"/>
<dbReference type="Pfam" id="PF00497">
    <property type="entry name" value="SBP_bac_3"/>
    <property type="match status" value="1"/>
</dbReference>
<evidence type="ECO:0000313" key="6">
    <source>
        <dbReference type="EMBL" id="AZS49695.1"/>
    </source>
</evidence>
<keyword evidence="2" id="KW-0813">Transport</keyword>
<dbReference type="GO" id="GO:0005576">
    <property type="term" value="C:extracellular region"/>
    <property type="evidence" value="ECO:0007669"/>
    <property type="project" value="TreeGrafter"/>
</dbReference>
<dbReference type="InterPro" id="IPR001638">
    <property type="entry name" value="Solute-binding_3/MltF_N"/>
</dbReference>
<evidence type="ECO:0000256" key="1">
    <source>
        <dbReference type="ARBA" id="ARBA00010333"/>
    </source>
</evidence>
<dbReference type="KEGG" id="emo:DM558_02385"/>
<feature type="domain" description="Solute-binding protein family 3/N-terminal" evidence="5">
    <location>
        <begin position="50"/>
        <end position="271"/>
    </location>
</feature>
<dbReference type="EMBL" id="CP029822">
    <property type="protein sequence ID" value="AZS49695.1"/>
    <property type="molecule type" value="Genomic_DNA"/>
</dbReference>